<comment type="caution">
    <text evidence="7">The sequence shown here is derived from an EMBL/GenBank/DDBJ whole genome shotgun (WGS) entry which is preliminary data.</text>
</comment>
<evidence type="ECO:0000256" key="1">
    <source>
        <dbReference type="ARBA" id="ARBA00004245"/>
    </source>
</evidence>
<sequence length="81" mass="9549">RLLDEWLASKGRTYKRPPMPTPFTRSVQSVKKNLELSFWEAIEEEEQDEQRRLKVQVDHALDGCLQLLQKVRGLSTQVWPN</sequence>
<evidence type="ECO:0000256" key="3">
    <source>
        <dbReference type="ARBA" id="ARBA00022490"/>
    </source>
</evidence>
<dbReference type="GO" id="GO:0005813">
    <property type="term" value="C:centrosome"/>
    <property type="evidence" value="ECO:0007669"/>
    <property type="project" value="TreeGrafter"/>
</dbReference>
<evidence type="ECO:0000313" key="8">
    <source>
        <dbReference type="Proteomes" id="UP000287033"/>
    </source>
</evidence>
<evidence type="ECO:0000256" key="5">
    <source>
        <dbReference type="ARBA" id="ARBA00023212"/>
    </source>
</evidence>
<dbReference type="InterPro" id="IPR029197">
    <property type="entry name" value="CKAP2_C"/>
</dbReference>
<dbReference type="AlphaFoldDB" id="A0A401TL16"/>
<organism evidence="7 8">
    <name type="scientific">Chiloscyllium punctatum</name>
    <name type="common">Brownbanded bambooshark</name>
    <name type="synonym">Hemiscyllium punctatum</name>
    <dbReference type="NCBI Taxonomy" id="137246"/>
    <lineage>
        <taxon>Eukaryota</taxon>
        <taxon>Metazoa</taxon>
        <taxon>Chordata</taxon>
        <taxon>Craniata</taxon>
        <taxon>Vertebrata</taxon>
        <taxon>Chondrichthyes</taxon>
        <taxon>Elasmobranchii</taxon>
        <taxon>Galeomorphii</taxon>
        <taxon>Galeoidea</taxon>
        <taxon>Orectolobiformes</taxon>
        <taxon>Hemiscylliidae</taxon>
        <taxon>Chiloscyllium</taxon>
    </lineage>
</organism>
<keyword evidence="3" id="KW-0963">Cytoplasm</keyword>
<dbReference type="EMBL" id="BEZZ01105115">
    <property type="protein sequence ID" value="GCC43306.1"/>
    <property type="molecule type" value="Genomic_DNA"/>
</dbReference>
<comment type="subcellular location">
    <subcellularLocation>
        <location evidence="1">Cytoplasm</location>
        <location evidence="1">Cytoskeleton</location>
    </subcellularLocation>
</comment>
<dbReference type="Proteomes" id="UP000287033">
    <property type="component" value="Unassembled WGS sequence"/>
</dbReference>
<dbReference type="InterPro" id="IPR052855">
    <property type="entry name" value="CKAP2-like"/>
</dbReference>
<dbReference type="GO" id="GO:0072686">
    <property type="term" value="C:mitotic spindle"/>
    <property type="evidence" value="ECO:0007669"/>
    <property type="project" value="TreeGrafter"/>
</dbReference>
<evidence type="ECO:0000256" key="2">
    <source>
        <dbReference type="ARBA" id="ARBA00009468"/>
    </source>
</evidence>
<feature type="domain" description="Cytoskeleton-associated protein 2 C-terminal" evidence="6">
    <location>
        <begin position="3"/>
        <end position="70"/>
    </location>
</feature>
<dbReference type="PANTHER" id="PTHR47078:SF1">
    <property type="entry name" value="CYTOSKELETON-ASSOCIATED PROTEIN 2-LIKE"/>
    <property type="match status" value="1"/>
</dbReference>
<proteinExistence type="inferred from homology"/>
<name>A0A401TL16_CHIPU</name>
<dbReference type="OrthoDB" id="6288182at2759"/>
<dbReference type="Pfam" id="PF15297">
    <property type="entry name" value="CKAP2_C"/>
    <property type="match status" value="1"/>
</dbReference>
<dbReference type="GO" id="GO:0005829">
    <property type="term" value="C:cytosol"/>
    <property type="evidence" value="ECO:0007669"/>
    <property type="project" value="TreeGrafter"/>
</dbReference>
<keyword evidence="4" id="KW-0597">Phosphoprotein</keyword>
<comment type="similarity">
    <text evidence="2">Belongs to the CKAP2 family.</text>
</comment>
<protein>
    <recommendedName>
        <fullName evidence="6">Cytoskeleton-associated protein 2 C-terminal domain-containing protein</fullName>
    </recommendedName>
</protein>
<keyword evidence="5" id="KW-0206">Cytoskeleton</keyword>
<accession>A0A401TL16</accession>
<keyword evidence="8" id="KW-1185">Reference proteome</keyword>
<reference evidence="7 8" key="1">
    <citation type="journal article" date="2018" name="Nat. Ecol. Evol.">
        <title>Shark genomes provide insights into elasmobranch evolution and the origin of vertebrates.</title>
        <authorList>
            <person name="Hara Y"/>
            <person name="Yamaguchi K"/>
            <person name="Onimaru K"/>
            <person name="Kadota M"/>
            <person name="Koyanagi M"/>
            <person name="Keeley SD"/>
            <person name="Tatsumi K"/>
            <person name="Tanaka K"/>
            <person name="Motone F"/>
            <person name="Kageyama Y"/>
            <person name="Nozu R"/>
            <person name="Adachi N"/>
            <person name="Nishimura O"/>
            <person name="Nakagawa R"/>
            <person name="Tanegashima C"/>
            <person name="Kiyatake I"/>
            <person name="Matsumoto R"/>
            <person name="Murakumo K"/>
            <person name="Nishida K"/>
            <person name="Terakita A"/>
            <person name="Kuratani S"/>
            <person name="Sato K"/>
            <person name="Hyodo S Kuraku.S."/>
        </authorList>
    </citation>
    <scope>NUCLEOTIDE SEQUENCE [LARGE SCALE GENOMIC DNA]</scope>
</reference>
<dbReference type="PANTHER" id="PTHR47078">
    <property type="entry name" value="CYTOSKELETON-ASSOCIATED PROTEIN 2-LIKE"/>
    <property type="match status" value="1"/>
</dbReference>
<evidence type="ECO:0000259" key="6">
    <source>
        <dbReference type="Pfam" id="PF15297"/>
    </source>
</evidence>
<feature type="non-terminal residue" evidence="7">
    <location>
        <position position="1"/>
    </location>
</feature>
<evidence type="ECO:0000313" key="7">
    <source>
        <dbReference type="EMBL" id="GCC43306.1"/>
    </source>
</evidence>
<evidence type="ECO:0000256" key="4">
    <source>
        <dbReference type="ARBA" id="ARBA00022553"/>
    </source>
</evidence>
<gene>
    <name evidence="7" type="ORF">chiPu_0027483</name>
</gene>